<accession>A0AAV2NM98</accession>
<dbReference type="EMBL" id="OZ034826">
    <property type="protein sequence ID" value="CAL1681348.1"/>
    <property type="molecule type" value="Genomic_DNA"/>
</dbReference>
<keyword evidence="2" id="KW-1185">Reference proteome</keyword>
<dbReference type="Proteomes" id="UP001497644">
    <property type="component" value="Chromosome 3"/>
</dbReference>
<proteinExistence type="predicted"/>
<evidence type="ECO:0000313" key="1">
    <source>
        <dbReference type="EMBL" id="CAL1681348.1"/>
    </source>
</evidence>
<name>A0AAV2NM98_9HYME</name>
<sequence>MMSVKDIIVEQTCNVNDVAPAATDFIGDARLRYLDRTTVIERGAKWLGSARSCILALYTSYTAFPQKRHDRNRRMYIIRVATCRSFINLSPLYISLSRRCDNNSLDNKRRQRRKFQRI</sequence>
<reference evidence="1" key="1">
    <citation type="submission" date="2024-04" db="EMBL/GenBank/DDBJ databases">
        <authorList>
            <consortium name="Molecular Ecology Group"/>
        </authorList>
    </citation>
    <scope>NUCLEOTIDE SEQUENCE</scope>
</reference>
<dbReference type="AlphaFoldDB" id="A0AAV2NM98"/>
<gene>
    <name evidence="1" type="ORF">LPLAT_LOCUS7394</name>
</gene>
<protein>
    <submittedName>
        <fullName evidence="1">Uncharacterized protein</fullName>
    </submittedName>
</protein>
<organism evidence="1 2">
    <name type="scientific">Lasius platythorax</name>
    <dbReference type="NCBI Taxonomy" id="488582"/>
    <lineage>
        <taxon>Eukaryota</taxon>
        <taxon>Metazoa</taxon>
        <taxon>Ecdysozoa</taxon>
        <taxon>Arthropoda</taxon>
        <taxon>Hexapoda</taxon>
        <taxon>Insecta</taxon>
        <taxon>Pterygota</taxon>
        <taxon>Neoptera</taxon>
        <taxon>Endopterygota</taxon>
        <taxon>Hymenoptera</taxon>
        <taxon>Apocrita</taxon>
        <taxon>Aculeata</taxon>
        <taxon>Formicoidea</taxon>
        <taxon>Formicidae</taxon>
        <taxon>Formicinae</taxon>
        <taxon>Lasius</taxon>
        <taxon>Lasius</taxon>
    </lineage>
</organism>
<evidence type="ECO:0000313" key="2">
    <source>
        <dbReference type="Proteomes" id="UP001497644"/>
    </source>
</evidence>